<evidence type="ECO:0000313" key="3">
    <source>
        <dbReference type="EMBL" id="EIW86955.1"/>
    </source>
</evidence>
<feature type="region of interest" description="Disordered" evidence="1">
    <location>
        <begin position="821"/>
        <end position="841"/>
    </location>
</feature>
<dbReference type="Proteomes" id="UP000053558">
    <property type="component" value="Unassembled WGS sequence"/>
</dbReference>
<reference evidence="4" key="1">
    <citation type="journal article" date="2012" name="Science">
        <title>The Paleozoic origin of enzymatic lignin decomposition reconstructed from 31 fungal genomes.</title>
        <authorList>
            <person name="Floudas D."/>
            <person name="Binder M."/>
            <person name="Riley R."/>
            <person name="Barry K."/>
            <person name="Blanchette R.A."/>
            <person name="Henrissat B."/>
            <person name="Martinez A.T."/>
            <person name="Otillar R."/>
            <person name="Spatafora J.W."/>
            <person name="Yadav J.S."/>
            <person name="Aerts A."/>
            <person name="Benoit I."/>
            <person name="Boyd A."/>
            <person name="Carlson A."/>
            <person name="Copeland A."/>
            <person name="Coutinho P.M."/>
            <person name="de Vries R.P."/>
            <person name="Ferreira P."/>
            <person name="Findley K."/>
            <person name="Foster B."/>
            <person name="Gaskell J."/>
            <person name="Glotzer D."/>
            <person name="Gorecki P."/>
            <person name="Heitman J."/>
            <person name="Hesse C."/>
            <person name="Hori C."/>
            <person name="Igarashi K."/>
            <person name="Jurgens J.A."/>
            <person name="Kallen N."/>
            <person name="Kersten P."/>
            <person name="Kohler A."/>
            <person name="Kuees U."/>
            <person name="Kumar T.K.A."/>
            <person name="Kuo A."/>
            <person name="LaButti K."/>
            <person name="Larrondo L.F."/>
            <person name="Lindquist E."/>
            <person name="Ling A."/>
            <person name="Lombard V."/>
            <person name="Lucas S."/>
            <person name="Lundell T."/>
            <person name="Martin R."/>
            <person name="McLaughlin D.J."/>
            <person name="Morgenstern I."/>
            <person name="Morin E."/>
            <person name="Murat C."/>
            <person name="Nagy L.G."/>
            <person name="Nolan M."/>
            <person name="Ohm R.A."/>
            <person name="Patyshakuliyeva A."/>
            <person name="Rokas A."/>
            <person name="Ruiz-Duenas F.J."/>
            <person name="Sabat G."/>
            <person name="Salamov A."/>
            <person name="Samejima M."/>
            <person name="Schmutz J."/>
            <person name="Slot J.C."/>
            <person name="St John F."/>
            <person name="Stenlid J."/>
            <person name="Sun H."/>
            <person name="Sun S."/>
            <person name="Syed K."/>
            <person name="Tsang A."/>
            <person name="Wiebenga A."/>
            <person name="Young D."/>
            <person name="Pisabarro A."/>
            <person name="Eastwood D.C."/>
            <person name="Martin F."/>
            <person name="Cullen D."/>
            <person name="Grigoriev I.V."/>
            <person name="Hibbett D.S."/>
        </authorList>
    </citation>
    <scope>NUCLEOTIDE SEQUENCE [LARGE SCALE GENOMIC DNA]</scope>
    <source>
        <strain evidence="4">RWD-64-598 SS2</strain>
    </source>
</reference>
<organism evidence="3 4">
    <name type="scientific">Coniophora puteana (strain RWD-64-598)</name>
    <name type="common">Brown rot fungus</name>
    <dbReference type="NCBI Taxonomy" id="741705"/>
    <lineage>
        <taxon>Eukaryota</taxon>
        <taxon>Fungi</taxon>
        <taxon>Dikarya</taxon>
        <taxon>Basidiomycota</taxon>
        <taxon>Agaricomycotina</taxon>
        <taxon>Agaricomycetes</taxon>
        <taxon>Agaricomycetidae</taxon>
        <taxon>Boletales</taxon>
        <taxon>Coniophorineae</taxon>
        <taxon>Coniophoraceae</taxon>
        <taxon>Coniophora</taxon>
    </lineage>
</organism>
<feature type="compositionally biased region" description="Low complexity" evidence="1">
    <location>
        <begin position="175"/>
        <end position="189"/>
    </location>
</feature>
<dbReference type="Gene3D" id="1.20.900.10">
    <property type="entry name" value="Dbl homology (DH) domain"/>
    <property type="match status" value="1"/>
</dbReference>
<accession>A0A5M3N7Y5</accession>
<dbReference type="GO" id="GO:0005085">
    <property type="term" value="F:guanyl-nucleotide exchange factor activity"/>
    <property type="evidence" value="ECO:0007669"/>
    <property type="project" value="InterPro"/>
</dbReference>
<feature type="region of interest" description="Disordered" evidence="1">
    <location>
        <begin position="715"/>
        <end position="774"/>
    </location>
</feature>
<protein>
    <recommendedName>
        <fullName evidence="2">DH domain-containing protein</fullName>
    </recommendedName>
</protein>
<feature type="compositionally biased region" description="Polar residues" evidence="1">
    <location>
        <begin position="715"/>
        <end position="726"/>
    </location>
</feature>
<feature type="region of interest" description="Disordered" evidence="1">
    <location>
        <begin position="629"/>
        <end position="701"/>
    </location>
</feature>
<keyword evidence="4" id="KW-1185">Reference proteome</keyword>
<feature type="compositionally biased region" description="Low complexity" evidence="1">
    <location>
        <begin position="467"/>
        <end position="484"/>
    </location>
</feature>
<feature type="domain" description="DH" evidence="2">
    <location>
        <begin position="536"/>
        <end position="822"/>
    </location>
</feature>
<comment type="caution">
    <text evidence="3">The sequence shown here is derived from an EMBL/GenBank/DDBJ whole genome shotgun (WGS) entry which is preliminary data.</text>
</comment>
<dbReference type="Pfam" id="PF00621">
    <property type="entry name" value="RhoGEF"/>
    <property type="match status" value="1"/>
</dbReference>
<dbReference type="AlphaFoldDB" id="A0A5M3N7Y5"/>
<feature type="compositionally biased region" description="Low complexity" evidence="1">
    <location>
        <begin position="665"/>
        <end position="677"/>
    </location>
</feature>
<evidence type="ECO:0000259" key="2">
    <source>
        <dbReference type="PROSITE" id="PS50010"/>
    </source>
</evidence>
<dbReference type="GeneID" id="19201615"/>
<sequence length="841" mass="92035">MPSQSMGPGRRKRWSRFFIRSEPQQRLGAALNILPDQARAFPLTKKSMKTKTKPVPCTYLSDDDSSFIIVHTFKPSSQLEDEPTPSPSFSRESSALKSFGSGFLDPFRRTNTNSSETSPTMEDFTSDIGMCLGVGTRSDDRRLDSGVASEYGHTRLSCTESQDDPRVGPHSPNDFPAAISVSSPPSSFRIVKRKGARPPTPPAPCRHSPSCPLSLSLPQTCGPLQITHHLSKLKDKVDIDLTLFPPDRQRDSTCSSRIISSIRDEGGLSLVTPTTQPVTDSPAVPVPSEQIMRSISLCPTALHNDVTVSPPPPHTTTKLVKRRPSVASSHRDHEKQKALPPIRAQSPFRVNLPHGQSSPIGIASQRFPPVTRPSARPVSISTDVLASLAWIGTPPSFSPTSSSPPPPYSSNHLVCDLGISIPVHDESLSDDVLVERLEKFRKEASASKRSSRSRLVQGPIRTNTITSQASSNSSEGSSSSFSCSLPPPVPSLPPMYVSPKGSGPEASEAGHDAKLEDEDEEDTDSEDTAIWCSARKALLCVREIVRTERSYQDALRTLLRGDTLTPPPVSMLTHIPPLIRASEILLHGMTEDPSAWGVSTAFMSIEDEVEDALVAWSAVAGEFFEDRRGHRLSRGPSGSKNDPEVREKEREGRKVLRRSMPPPVSRLSGSRRSFGGRKSQEQHDRPVGELSSVPTLPEFMNGFAGSNQQYLGMQHRWSSSNTSTSEAECKSDQPQEMPSVKKRYGSTERLGSRKGSSKAPSSQPVRRPSVRDLAIQPTQRVMRYVLLYRDLLESTPQLSPSRALVERALEAAKRIAEKCDHAQGHSAFRYGDSPNLARRGS</sequence>
<dbReference type="EMBL" id="JH711573">
    <property type="protein sequence ID" value="EIW86955.1"/>
    <property type="molecule type" value="Genomic_DNA"/>
</dbReference>
<name>A0A5M3N7Y5_CONPW</name>
<feature type="compositionally biased region" description="Basic and acidic residues" evidence="1">
    <location>
        <begin position="641"/>
        <end position="654"/>
    </location>
</feature>
<dbReference type="InterPro" id="IPR035899">
    <property type="entry name" value="DBL_dom_sf"/>
</dbReference>
<evidence type="ECO:0000313" key="4">
    <source>
        <dbReference type="Proteomes" id="UP000053558"/>
    </source>
</evidence>
<dbReference type="RefSeq" id="XP_007763596.1">
    <property type="nucleotide sequence ID" value="XM_007765406.1"/>
</dbReference>
<feature type="region of interest" description="Disordered" evidence="1">
    <location>
        <begin position="153"/>
        <end position="207"/>
    </location>
</feature>
<dbReference type="InterPro" id="IPR000219">
    <property type="entry name" value="DH_dom"/>
</dbReference>
<feature type="region of interest" description="Disordered" evidence="1">
    <location>
        <begin position="304"/>
        <end position="339"/>
    </location>
</feature>
<evidence type="ECO:0000256" key="1">
    <source>
        <dbReference type="SAM" id="MobiDB-lite"/>
    </source>
</evidence>
<feature type="compositionally biased region" description="Acidic residues" evidence="1">
    <location>
        <begin position="515"/>
        <end position="527"/>
    </location>
</feature>
<feature type="region of interest" description="Disordered" evidence="1">
    <location>
        <begin position="441"/>
        <end position="527"/>
    </location>
</feature>
<feature type="compositionally biased region" description="Basic and acidic residues" evidence="1">
    <location>
        <begin position="678"/>
        <end position="687"/>
    </location>
</feature>
<dbReference type="OrthoDB" id="660555at2759"/>
<dbReference type="PROSITE" id="PS50010">
    <property type="entry name" value="DH_2"/>
    <property type="match status" value="1"/>
</dbReference>
<proteinExistence type="predicted"/>
<dbReference type="KEGG" id="cput:CONPUDRAFT_141264"/>
<dbReference type="SUPFAM" id="SSF48065">
    <property type="entry name" value="DBL homology domain (DH-domain)"/>
    <property type="match status" value="1"/>
</dbReference>
<gene>
    <name evidence="3" type="ORF">CONPUDRAFT_141264</name>
</gene>